<protein>
    <submittedName>
        <fullName evidence="1">Uncharacterized protein</fullName>
    </submittedName>
</protein>
<evidence type="ECO:0000313" key="2">
    <source>
        <dbReference type="Proteomes" id="UP001276150"/>
    </source>
</evidence>
<reference evidence="1 2" key="1">
    <citation type="submission" date="2022-11" db="EMBL/GenBank/DDBJ databases">
        <title>Deinococcus ZS9-10, Low Temperature and Draught-tolerating, UV-resistant Bacteria from Continental Antarctica.</title>
        <authorList>
            <person name="Cheng L."/>
        </authorList>
    </citation>
    <scope>NUCLEOTIDE SEQUENCE [LARGE SCALE GENOMIC DNA]</scope>
    <source>
        <strain evidence="1 2">ZS9-10</strain>
    </source>
</reference>
<sequence>MSRPKDRVIIAVAGDGAAELAAGADTAGRVTIYDLNLVPRGDLTALERLAQVLVHGEAGTGTLSVVISCDLTALRVLVHHGAHAVVCPTAPHLDLVDGYVDPHWVWERHAEVGAALNAEAQRYMESGLASTWRPLAAL</sequence>
<evidence type="ECO:0000313" key="1">
    <source>
        <dbReference type="EMBL" id="MDV6376443.1"/>
    </source>
</evidence>
<name>A0ABU4DVG6_9DEIO</name>
<gene>
    <name evidence="1" type="ORF">ORD21_17755</name>
</gene>
<comment type="caution">
    <text evidence="1">The sequence shown here is derived from an EMBL/GenBank/DDBJ whole genome shotgun (WGS) entry which is preliminary data.</text>
</comment>
<dbReference type="Proteomes" id="UP001276150">
    <property type="component" value="Unassembled WGS sequence"/>
</dbReference>
<proteinExistence type="predicted"/>
<keyword evidence="2" id="KW-1185">Reference proteome</keyword>
<dbReference type="EMBL" id="JAPMIV010000062">
    <property type="protein sequence ID" value="MDV6376443.1"/>
    <property type="molecule type" value="Genomic_DNA"/>
</dbReference>
<organism evidence="1 2">
    <name type="scientific">Deinococcus arenicola</name>
    <dbReference type="NCBI Taxonomy" id="2994950"/>
    <lineage>
        <taxon>Bacteria</taxon>
        <taxon>Thermotogati</taxon>
        <taxon>Deinococcota</taxon>
        <taxon>Deinococci</taxon>
        <taxon>Deinococcales</taxon>
        <taxon>Deinococcaceae</taxon>
        <taxon>Deinococcus</taxon>
    </lineage>
</organism>
<dbReference type="RefSeq" id="WP_317641799.1">
    <property type="nucleotide sequence ID" value="NZ_JAPMIV010000062.1"/>
</dbReference>
<accession>A0ABU4DVG6</accession>